<dbReference type="PANTHER" id="PTHR37028:SF4">
    <property type="entry name" value="ALMS MOTIF DOMAIN-CONTAINING PROTEIN"/>
    <property type="match status" value="1"/>
</dbReference>
<keyword evidence="3" id="KW-1185">Reference proteome</keyword>
<sequence length="666" mass="79081">MEITFEEPYDDLTDPFEDPSKNRILLSLNNEKLNRKPLNIPDDHPKNPYNDSLLSPLSIYEENHPHEQVQVQYYKILQSKNTTSLYNSSHKSRNSSDSMHNQLKKPDFNQISQIYSAYSRIDEHMPIQRKSLSKTPPVSRPASAPLTRKNIVQDLIKERENEFKKTCTFRPKINKNSIISQKNNELTVEQKILMLSRPKSELHEKREKLKRELEDMKCSECTFKPNITPYRGSTKSFSEYPVDERLYQDAEAKYQERERMQRERQDEIAANYPFRPQVQATSNKLVGNKKDKPPIYQRLDEVQKEMIQNRNSIRLEAEQNDPDLTFKPKINRNSYMLAHAKRQRNSSASENKCFRYHKHSTQLSFEDKYTFTPNIVSTTSTSSTQDFLERQKVFQERSRLRKEENADRLQQRECNFTPEIDRASKYIAENNEDRNREKIEDRLLKEHEKNRENKVMLAEKYYSNFTYEPVINQISKTIAKSTSLSDISNNAFTLAMKKKLAEDKALDEERNNSFTPKITRTKKFEYVTSAYKQGDNLANTIREKFKIIEKKREEVKKIQEYEEMKECTFAPHHVARNSYSENRAQIKGIERFLELKNIAKKREEEAKERENKVFIQNPKDRGESYYTVPRPFNLHPSNKKQKIEKIREELMKKEQDECVFQPKIKE</sequence>
<proteinExistence type="predicted"/>
<organism evidence="2 3">
    <name type="scientific">Stentor coeruleus</name>
    <dbReference type="NCBI Taxonomy" id="5963"/>
    <lineage>
        <taxon>Eukaryota</taxon>
        <taxon>Sar</taxon>
        <taxon>Alveolata</taxon>
        <taxon>Ciliophora</taxon>
        <taxon>Postciliodesmatophora</taxon>
        <taxon>Heterotrichea</taxon>
        <taxon>Heterotrichida</taxon>
        <taxon>Stentoridae</taxon>
        <taxon>Stentor</taxon>
    </lineage>
</organism>
<evidence type="ECO:0000313" key="3">
    <source>
        <dbReference type="Proteomes" id="UP000187209"/>
    </source>
</evidence>
<dbReference type="Proteomes" id="UP000187209">
    <property type="component" value="Unassembled WGS sequence"/>
</dbReference>
<feature type="region of interest" description="Disordered" evidence="1">
    <location>
        <begin position="84"/>
        <end position="105"/>
    </location>
</feature>
<name>A0A1R2CWQ6_9CILI</name>
<evidence type="ECO:0000313" key="2">
    <source>
        <dbReference type="EMBL" id="OMJ93444.1"/>
    </source>
</evidence>
<feature type="region of interest" description="Disordered" evidence="1">
    <location>
        <begin position="1"/>
        <end position="20"/>
    </location>
</feature>
<reference evidence="2 3" key="1">
    <citation type="submission" date="2016-11" db="EMBL/GenBank/DDBJ databases">
        <title>The macronuclear genome of Stentor coeruleus: a giant cell with tiny introns.</title>
        <authorList>
            <person name="Slabodnick M."/>
            <person name="Ruby J.G."/>
            <person name="Reiff S.B."/>
            <person name="Swart E.C."/>
            <person name="Gosai S."/>
            <person name="Prabakaran S."/>
            <person name="Witkowska E."/>
            <person name="Larue G.E."/>
            <person name="Fisher S."/>
            <person name="Freeman R.M."/>
            <person name="Gunawardena J."/>
            <person name="Chu W."/>
            <person name="Stover N.A."/>
            <person name="Gregory B.D."/>
            <person name="Nowacki M."/>
            <person name="Derisi J."/>
            <person name="Roy S.W."/>
            <person name="Marshall W.F."/>
            <person name="Sood P."/>
        </authorList>
    </citation>
    <scope>NUCLEOTIDE SEQUENCE [LARGE SCALE GENOMIC DNA]</scope>
    <source>
        <strain evidence="2">WM001</strain>
    </source>
</reference>
<dbReference type="OrthoDB" id="439158at2759"/>
<dbReference type="AlphaFoldDB" id="A0A1R2CWQ6"/>
<feature type="region of interest" description="Disordered" evidence="1">
    <location>
        <begin position="609"/>
        <end position="641"/>
    </location>
</feature>
<dbReference type="PANTHER" id="PTHR37028">
    <property type="entry name" value="UNNAMED PRODUCT-RELATED"/>
    <property type="match status" value="1"/>
</dbReference>
<gene>
    <name evidence="2" type="ORF">SteCoe_3561</name>
</gene>
<feature type="compositionally biased region" description="Basic and acidic residues" evidence="1">
    <location>
        <begin position="609"/>
        <end position="623"/>
    </location>
</feature>
<accession>A0A1R2CWQ6</accession>
<feature type="compositionally biased region" description="Acidic residues" evidence="1">
    <location>
        <begin position="1"/>
        <end position="17"/>
    </location>
</feature>
<dbReference type="EMBL" id="MPUH01000042">
    <property type="protein sequence ID" value="OMJ93444.1"/>
    <property type="molecule type" value="Genomic_DNA"/>
</dbReference>
<protein>
    <submittedName>
        <fullName evidence="2">Uncharacterized protein</fullName>
    </submittedName>
</protein>
<comment type="caution">
    <text evidence="2">The sequence shown here is derived from an EMBL/GenBank/DDBJ whole genome shotgun (WGS) entry which is preliminary data.</text>
</comment>
<evidence type="ECO:0000256" key="1">
    <source>
        <dbReference type="SAM" id="MobiDB-lite"/>
    </source>
</evidence>